<evidence type="ECO:0000256" key="7">
    <source>
        <dbReference type="ARBA" id="ARBA00022801"/>
    </source>
</evidence>
<sequence>MDLDAVKRSLELDPDPSSSSSSSSPAAELPPSFYDAFVLHGLRIDAAEPRRVLCSLSVPLASRYHPVPGSNALFGALNLPIRYPCCLESLRLGVSIDCWKDVNSESYLHSGVIATLADVVGSAVFYSSGFPTSGVSLEISISYLDAAFINEEIEIEAKLLRVGKAVGVTSIEFRKKNTGKIIAQARHSKYLAVSSKL</sequence>
<evidence type="ECO:0000256" key="17">
    <source>
        <dbReference type="ARBA" id="ARBA00081533"/>
    </source>
</evidence>
<feature type="region of interest" description="Disordered" evidence="19">
    <location>
        <begin position="1"/>
        <end position="28"/>
    </location>
</feature>
<evidence type="ECO:0000256" key="5">
    <source>
        <dbReference type="ARBA" id="ARBA00008324"/>
    </source>
</evidence>
<dbReference type="EMBL" id="LR862131">
    <property type="protein sequence ID" value="CAD1836881.1"/>
    <property type="molecule type" value="Genomic_DNA"/>
</dbReference>
<keyword evidence="10" id="KW-0496">Mitochondrion</keyword>
<proteinExistence type="inferred from homology"/>
<keyword evidence="7" id="KW-0378">Hydrolase</keyword>
<evidence type="ECO:0000256" key="19">
    <source>
        <dbReference type="SAM" id="MobiDB-lite"/>
    </source>
</evidence>
<dbReference type="GO" id="GO:0005819">
    <property type="term" value="C:spindle"/>
    <property type="evidence" value="ECO:0007669"/>
    <property type="project" value="UniProtKB-SubCell"/>
</dbReference>
<evidence type="ECO:0000256" key="11">
    <source>
        <dbReference type="ARBA" id="ARBA00023212"/>
    </source>
</evidence>
<keyword evidence="9" id="KW-0443">Lipid metabolism</keyword>
<dbReference type="InterPro" id="IPR029069">
    <property type="entry name" value="HotDog_dom_sf"/>
</dbReference>
<dbReference type="PANTHER" id="PTHR21660">
    <property type="entry name" value="THIOESTERASE SUPERFAMILY MEMBER-RELATED"/>
    <property type="match status" value="1"/>
</dbReference>
<evidence type="ECO:0000256" key="12">
    <source>
        <dbReference type="ARBA" id="ARBA00023242"/>
    </source>
</evidence>
<keyword evidence="11" id="KW-0206">Cytoskeleton</keyword>
<dbReference type="GO" id="GO:0005634">
    <property type="term" value="C:nucleus"/>
    <property type="evidence" value="ECO:0007669"/>
    <property type="project" value="UniProtKB-SubCell"/>
</dbReference>
<evidence type="ECO:0000256" key="13">
    <source>
        <dbReference type="ARBA" id="ARBA00052976"/>
    </source>
</evidence>
<dbReference type="GO" id="GO:0005739">
    <property type="term" value="C:mitochondrion"/>
    <property type="evidence" value="ECO:0007669"/>
    <property type="project" value="UniProtKB-SubCell"/>
</dbReference>
<comment type="subcellular location">
    <subcellularLocation>
        <location evidence="3">Cytoplasm</location>
        <location evidence="3">Cytoskeleton</location>
        <location evidence="3">Spindle</location>
    </subcellularLocation>
    <subcellularLocation>
        <location evidence="4">Cytoplasm</location>
        <location evidence="4">Cytosol</location>
    </subcellularLocation>
    <subcellularLocation>
        <location evidence="2">Mitochondrion</location>
    </subcellularLocation>
    <subcellularLocation>
        <location evidence="1">Nucleus</location>
    </subcellularLocation>
</comment>
<comment type="similarity">
    <text evidence="5">Belongs to the thioesterase PaaI family.</text>
</comment>
<comment type="catalytic activity">
    <reaction evidence="13">
        <text>a fatty acyl-CoA + H2O = a fatty acid + CoA + H(+)</text>
        <dbReference type="Rhea" id="RHEA:16781"/>
        <dbReference type="ChEBI" id="CHEBI:15377"/>
        <dbReference type="ChEBI" id="CHEBI:15378"/>
        <dbReference type="ChEBI" id="CHEBI:28868"/>
        <dbReference type="ChEBI" id="CHEBI:57287"/>
        <dbReference type="ChEBI" id="CHEBI:77636"/>
    </reaction>
    <physiologicalReaction direction="left-to-right" evidence="13">
        <dbReference type="Rhea" id="RHEA:16782"/>
    </physiologicalReaction>
</comment>
<dbReference type="CDD" id="cd03443">
    <property type="entry name" value="PaaI_thioesterase"/>
    <property type="match status" value="1"/>
</dbReference>
<reference evidence="21" key="1">
    <citation type="submission" date="2020-07" db="EMBL/GenBank/DDBJ databases">
        <authorList>
            <person name="Lin J."/>
        </authorList>
    </citation>
    <scope>NUCLEOTIDE SEQUENCE</scope>
</reference>
<evidence type="ECO:0000256" key="8">
    <source>
        <dbReference type="ARBA" id="ARBA00022990"/>
    </source>
</evidence>
<comment type="subunit">
    <text evidence="15">Homotetramer. Interacts with PCTP.</text>
</comment>
<evidence type="ECO:0000256" key="16">
    <source>
        <dbReference type="ARBA" id="ARBA00067273"/>
    </source>
</evidence>
<dbReference type="InterPro" id="IPR006683">
    <property type="entry name" value="Thioestr_dom"/>
</dbReference>
<feature type="compositionally biased region" description="Basic and acidic residues" evidence="19">
    <location>
        <begin position="1"/>
        <end position="11"/>
    </location>
</feature>
<organism evidence="21">
    <name type="scientific">Ananas comosus var. bracteatus</name>
    <name type="common">red pineapple</name>
    <dbReference type="NCBI Taxonomy" id="296719"/>
    <lineage>
        <taxon>Eukaryota</taxon>
        <taxon>Viridiplantae</taxon>
        <taxon>Streptophyta</taxon>
        <taxon>Embryophyta</taxon>
        <taxon>Tracheophyta</taxon>
        <taxon>Spermatophyta</taxon>
        <taxon>Magnoliopsida</taxon>
        <taxon>Liliopsida</taxon>
        <taxon>Poales</taxon>
        <taxon>Bromeliaceae</taxon>
        <taxon>Bromelioideae</taxon>
        <taxon>Ananas</taxon>
    </lineage>
</organism>
<dbReference type="InterPro" id="IPR039298">
    <property type="entry name" value="ACOT13"/>
</dbReference>
<feature type="compositionally biased region" description="Low complexity" evidence="19">
    <location>
        <begin position="15"/>
        <end position="28"/>
    </location>
</feature>
<keyword evidence="8" id="KW-0007">Acetylation</keyword>
<dbReference type="Gene3D" id="3.10.129.10">
    <property type="entry name" value="Hotdog Thioesterase"/>
    <property type="match status" value="1"/>
</dbReference>
<name>A0A6V7Q1K0_ANACO</name>
<evidence type="ECO:0000256" key="3">
    <source>
        <dbReference type="ARBA" id="ARBA00004186"/>
    </source>
</evidence>
<feature type="domain" description="Thioesterase" evidence="20">
    <location>
        <begin position="107"/>
        <end position="180"/>
    </location>
</feature>
<dbReference type="PANTHER" id="PTHR21660:SF37">
    <property type="entry name" value="OS04G0436100 PROTEIN"/>
    <property type="match status" value="1"/>
</dbReference>
<gene>
    <name evidence="21" type="ORF">CB5_LOCUS20092</name>
</gene>
<evidence type="ECO:0000256" key="2">
    <source>
        <dbReference type="ARBA" id="ARBA00004173"/>
    </source>
</evidence>
<keyword evidence="6" id="KW-0963">Cytoplasm</keyword>
<dbReference type="GO" id="GO:0005829">
    <property type="term" value="C:cytosol"/>
    <property type="evidence" value="ECO:0007669"/>
    <property type="project" value="UniProtKB-SubCell"/>
</dbReference>
<evidence type="ECO:0000256" key="4">
    <source>
        <dbReference type="ARBA" id="ARBA00004514"/>
    </source>
</evidence>
<evidence type="ECO:0000259" key="20">
    <source>
        <dbReference type="Pfam" id="PF03061"/>
    </source>
</evidence>
<dbReference type="Pfam" id="PF03061">
    <property type="entry name" value="4HBT"/>
    <property type="match status" value="1"/>
</dbReference>
<dbReference type="FunFam" id="3.10.129.10:FF:000021">
    <property type="entry name" value="Acyl-coenzyme A thioesterase 13"/>
    <property type="match status" value="1"/>
</dbReference>
<protein>
    <recommendedName>
        <fullName evidence="16">Acyl-coenzyme A thioesterase 13</fullName>
    </recommendedName>
    <alternativeName>
        <fullName evidence="17">Hotdog-fold thioesterase superfamily member 2</fullName>
    </alternativeName>
    <alternativeName>
        <fullName evidence="18">Thioesterase superfamily member 2</fullName>
    </alternativeName>
</protein>
<comment type="function">
    <text evidence="14">Catalyzes the hydrolysis of acyl-CoAs into free fatty acids and coenzyme A (CoASH), regulating their respective intracellular levels. Has acyl-CoA thioesterase activity towards medium (C12) and long-chain (C18) fatty acyl-CoA substrates. Can also hydrolyze 3-hydroxyphenylacetyl-CoA and 3,4-dihydroxyphenylacetyl-CoA (in vitro). May play a role in controlling adaptive thermogenesis.</text>
</comment>
<dbReference type="GO" id="GO:0006629">
    <property type="term" value="P:lipid metabolic process"/>
    <property type="evidence" value="ECO:0007669"/>
    <property type="project" value="UniProtKB-KW"/>
</dbReference>
<dbReference type="GO" id="GO:0047617">
    <property type="term" value="F:fatty acyl-CoA hydrolase activity"/>
    <property type="evidence" value="ECO:0007669"/>
    <property type="project" value="InterPro"/>
</dbReference>
<dbReference type="AlphaFoldDB" id="A0A6V7Q1K0"/>
<evidence type="ECO:0000256" key="6">
    <source>
        <dbReference type="ARBA" id="ARBA00022490"/>
    </source>
</evidence>
<evidence type="ECO:0000256" key="15">
    <source>
        <dbReference type="ARBA" id="ARBA00064709"/>
    </source>
</evidence>
<dbReference type="SUPFAM" id="SSF54637">
    <property type="entry name" value="Thioesterase/thiol ester dehydrase-isomerase"/>
    <property type="match status" value="1"/>
</dbReference>
<accession>A0A6V7Q1K0</accession>
<evidence type="ECO:0000313" key="21">
    <source>
        <dbReference type="EMBL" id="CAD1836881.1"/>
    </source>
</evidence>
<evidence type="ECO:0000256" key="1">
    <source>
        <dbReference type="ARBA" id="ARBA00004123"/>
    </source>
</evidence>
<evidence type="ECO:0000256" key="10">
    <source>
        <dbReference type="ARBA" id="ARBA00023128"/>
    </source>
</evidence>
<evidence type="ECO:0000256" key="14">
    <source>
        <dbReference type="ARBA" id="ARBA00058205"/>
    </source>
</evidence>
<keyword evidence="12" id="KW-0539">Nucleus</keyword>
<evidence type="ECO:0000256" key="9">
    <source>
        <dbReference type="ARBA" id="ARBA00023098"/>
    </source>
</evidence>
<evidence type="ECO:0000256" key="18">
    <source>
        <dbReference type="ARBA" id="ARBA00083956"/>
    </source>
</evidence>